<comment type="caution">
    <text evidence="1">The sequence shown here is derived from an EMBL/GenBank/DDBJ whole genome shotgun (WGS) entry which is preliminary data.</text>
</comment>
<organism evidence="1 2">
    <name type="scientific">Argiope bruennichi</name>
    <name type="common">Wasp spider</name>
    <name type="synonym">Aranea bruennichi</name>
    <dbReference type="NCBI Taxonomy" id="94029"/>
    <lineage>
        <taxon>Eukaryota</taxon>
        <taxon>Metazoa</taxon>
        <taxon>Ecdysozoa</taxon>
        <taxon>Arthropoda</taxon>
        <taxon>Chelicerata</taxon>
        <taxon>Arachnida</taxon>
        <taxon>Araneae</taxon>
        <taxon>Araneomorphae</taxon>
        <taxon>Entelegynae</taxon>
        <taxon>Araneoidea</taxon>
        <taxon>Araneidae</taxon>
        <taxon>Argiope</taxon>
    </lineage>
</organism>
<evidence type="ECO:0000313" key="1">
    <source>
        <dbReference type="EMBL" id="KAF8777566.1"/>
    </source>
</evidence>
<accession>A0A8T0ET20</accession>
<evidence type="ECO:0000313" key="2">
    <source>
        <dbReference type="Proteomes" id="UP000807504"/>
    </source>
</evidence>
<gene>
    <name evidence="1" type="ORF">HNY73_014410</name>
</gene>
<keyword evidence="2" id="KW-1185">Reference proteome</keyword>
<dbReference type="EMBL" id="JABXBU010002072">
    <property type="protein sequence ID" value="KAF8777566.1"/>
    <property type="molecule type" value="Genomic_DNA"/>
</dbReference>
<dbReference type="AlphaFoldDB" id="A0A8T0ET20"/>
<name>A0A8T0ET20_ARGBR</name>
<proteinExistence type="predicted"/>
<reference evidence="1" key="2">
    <citation type="submission" date="2020-06" db="EMBL/GenBank/DDBJ databases">
        <authorList>
            <person name="Sheffer M."/>
        </authorList>
    </citation>
    <scope>NUCLEOTIDE SEQUENCE</scope>
</reference>
<sequence length="70" mass="7630">MTHLLQYLLANPVTLPTPGYFMARMTLHSVDVELRIKDGIQIIVYRLSLATSEDGLGIFVIATGGVIATL</sequence>
<reference evidence="1" key="1">
    <citation type="journal article" date="2020" name="bioRxiv">
        <title>Chromosome-level reference genome of the European wasp spider Argiope bruennichi: a resource for studies on range expansion and evolutionary adaptation.</title>
        <authorList>
            <person name="Sheffer M.M."/>
            <person name="Hoppe A."/>
            <person name="Krehenwinkel H."/>
            <person name="Uhl G."/>
            <person name="Kuss A.W."/>
            <person name="Jensen L."/>
            <person name="Jensen C."/>
            <person name="Gillespie R.G."/>
            <person name="Hoff K.J."/>
            <person name="Prost S."/>
        </authorList>
    </citation>
    <scope>NUCLEOTIDE SEQUENCE</scope>
</reference>
<protein>
    <submittedName>
        <fullName evidence="1">Uncharacterized protein</fullName>
    </submittedName>
</protein>
<dbReference type="Proteomes" id="UP000807504">
    <property type="component" value="Unassembled WGS sequence"/>
</dbReference>